<evidence type="ECO:0000256" key="5">
    <source>
        <dbReference type="ARBA" id="ARBA00023136"/>
    </source>
</evidence>
<dbReference type="PANTHER" id="PTHR38459:SF1">
    <property type="entry name" value="PROPHAGE BACTOPRENOL-LINKED GLUCOSE TRANSLOCASE HOMOLOG"/>
    <property type="match status" value="1"/>
</dbReference>
<evidence type="ECO:0000313" key="8">
    <source>
        <dbReference type="EMBL" id="MCF2562898.1"/>
    </source>
</evidence>
<protein>
    <submittedName>
        <fullName evidence="8">GtrA family protein</fullName>
    </submittedName>
</protein>
<keyword evidence="3 6" id="KW-0812">Transmembrane</keyword>
<evidence type="ECO:0000256" key="4">
    <source>
        <dbReference type="ARBA" id="ARBA00022989"/>
    </source>
</evidence>
<dbReference type="RefSeq" id="WP_094390670.1">
    <property type="nucleotide sequence ID" value="NZ_JADYTN010000003.1"/>
</dbReference>
<sequence length="123" mass="13902">MKHSKGLGEIIRFGIVGVIATGIQYGIYYLLLGHLNETAANTVGYLVSFVCNFIMTTYFTFQVKPNRKKAGGFALSHLVNLILQNIFLNLFLWLGVAKEWAPLPMFAICVPINFLLVRFFVKR</sequence>
<evidence type="ECO:0000256" key="1">
    <source>
        <dbReference type="ARBA" id="ARBA00004141"/>
    </source>
</evidence>
<dbReference type="EMBL" id="JADYTN010000003">
    <property type="protein sequence ID" value="MCF2562898.1"/>
    <property type="molecule type" value="Genomic_DNA"/>
</dbReference>
<evidence type="ECO:0000256" key="2">
    <source>
        <dbReference type="ARBA" id="ARBA00009399"/>
    </source>
</evidence>
<feature type="domain" description="GtrA/DPMS transmembrane" evidence="7">
    <location>
        <begin position="12"/>
        <end position="121"/>
    </location>
</feature>
<evidence type="ECO:0000256" key="6">
    <source>
        <dbReference type="SAM" id="Phobius"/>
    </source>
</evidence>
<comment type="caution">
    <text evidence="8">The sequence shown here is derived from an EMBL/GenBank/DDBJ whole genome shotgun (WGS) entry which is preliminary data.</text>
</comment>
<dbReference type="Pfam" id="PF04138">
    <property type="entry name" value="GtrA_DPMS_TM"/>
    <property type="match status" value="1"/>
</dbReference>
<keyword evidence="9" id="KW-1185">Reference proteome</keyword>
<evidence type="ECO:0000313" key="9">
    <source>
        <dbReference type="Proteomes" id="UP001200470"/>
    </source>
</evidence>
<feature type="transmembrane region" description="Helical" evidence="6">
    <location>
        <begin position="12"/>
        <end position="31"/>
    </location>
</feature>
<dbReference type="InterPro" id="IPR051401">
    <property type="entry name" value="GtrA_CellWall_Glycosyl"/>
</dbReference>
<comment type="similarity">
    <text evidence="2">Belongs to the GtrA family.</text>
</comment>
<dbReference type="PANTHER" id="PTHR38459">
    <property type="entry name" value="PROPHAGE BACTOPRENOL-LINKED GLUCOSE TRANSLOCASE HOMOLOG"/>
    <property type="match status" value="1"/>
</dbReference>
<evidence type="ECO:0000259" key="7">
    <source>
        <dbReference type="Pfam" id="PF04138"/>
    </source>
</evidence>
<gene>
    <name evidence="8" type="ORF">I6E12_02035</name>
</gene>
<feature type="transmembrane region" description="Helical" evidence="6">
    <location>
        <begin position="73"/>
        <end position="94"/>
    </location>
</feature>
<organism evidence="8 9">
    <name type="scientific">Xylanibacter brevis</name>
    <dbReference type="NCBI Taxonomy" id="83231"/>
    <lineage>
        <taxon>Bacteria</taxon>
        <taxon>Pseudomonadati</taxon>
        <taxon>Bacteroidota</taxon>
        <taxon>Bacteroidia</taxon>
        <taxon>Bacteroidales</taxon>
        <taxon>Prevotellaceae</taxon>
        <taxon>Xylanibacter</taxon>
    </lineage>
</organism>
<evidence type="ECO:0000256" key="3">
    <source>
        <dbReference type="ARBA" id="ARBA00022692"/>
    </source>
</evidence>
<comment type="subcellular location">
    <subcellularLocation>
        <location evidence="1">Membrane</location>
        <topology evidence="1">Multi-pass membrane protein</topology>
    </subcellularLocation>
</comment>
<keyword evidence="4 6" id="KW-1133">Transmembrane helix</keyword>
<accession>A0ABS9CCR0</accession>
<feature type="transmembrane region" description="Helical" evidence="6">
    <location>
        <begin position="43"/>
        <end position="61"/>
    </location>
</feature>
<dbReference type="Proteomes" id="UP001200470">
    <property type="component" value="Unassembled WGS sequence"/>
</dbReference>
<name>A0ABS9CCR0_9BACT</name>
<feature type="transmembrane region" description="Helical" evidence="6">
    <location>
        <begin position="100"/>
        <end position="121"/>
    </location>
</feature>
<proteinExistence type="inferred from homology"/>
<reference evidence="8 9" key="1">
    <citation type="submission" date="2020-12" db="EMBL/GenBank/DDBJ databases">
        <title>Whole genome sequences of gut porcine anaerobes.</title>
        <authorList>
            <person name="Kubasova T."/>
            <person name="Jahodarova E."/>
            <person name="Rychlik I."/>
        </authorList>
    </citation>
    <scope>NUCLEOTIDE SEQUENCE [LARGE SCALE GENOMIC DNA]</scope>
    <source>
        <strain evidence="8 9">An925</strain>
    </source>
</reference>
<keyword evidence="5 6" id="KW-0472">Membrane</keyword>
<dbReference type="InterPro" id="IPR007267">
    <property type="entry name" value="GtrA_DPMS_TM"/>
</dbReference>